<dbReference type="Gene3D" id="3.40.630.30">
    <property type="match status" value="1"/>
</dbReference>
<dbReference type="InterPro" id="IPR052523">
    <property type="entry name" value="Trichothecene_AcTrans"/>
</dbReference>
<dbReference type="PROSITE" id="PS51186">
    <property type="entry name" value="GNAT"/>
    <property type="match status" value="1"/>
</dbReference>
<evidence type="ECO:0000313" key="3">
    <source>
        <dbReference type="Proteomes" id="UP000054266"/>
    </source>
</evidence>
<protein>
    <recommendedName>
        <fullName evidence="1">N-acetyltransferase domain-containing protein</fullName>
    </recommendedName>
</protein>
<feature type="domain" description="N-acetyltransferase" evidence="1">
    <location>
        <begin position="149"/>
        <end position="297"/>
    </location>
</feature>
<name>A0A0D2GI88_9EURO</name>
<sequence length="301" mass="33628">MPNATTWQRFPARVRTALQHGLVDFSDRPRGMTPSTIGGTYSSPSTCGSVSHPHAHDFVHFCIKSARDPTDRSASRCSLPYRSTMALNSEQTLTAISREEDVARFAQVIVAAFSNDALNRYLFLGRESRPDHPKLSQPDLRVEFWLPLITTRHKGGGILVQTYDYAAVALWLPPGTKKPVPSGPVSEGAAEYREKFDAMKQKYLGDRPHWYLNLIGRSPSRREKGAVRGVMEPFLQKAREQNVPVWLEATNRHARDVYAYFGFQVAEEVRIGQGVVNADGWAQQGGEGVLLWGMMIEASKV</sequence>
<evidence type="ECO:0000259" key="1">
    <source>
        <dbReference type="PROSITE" id="PS51186"/>
    </source>
</evidence>
<dbReference type="GO" id="GO:0016747">
    <property type="term" value="F:acyltransferase activity, transferring groups other than amino-acyl groups"/>
    <property type="evidence" value="ECO:0007669"/>
    <property type="project" value="InterPro"/>
</dbReference>
<dbReference type="PANTHER" id="PTHR42791:SF1">
    <property type="entry name" value="N-ACETYLTRANSFERASE DOMAIN-CONTAINING PROTEIN"/>
    <property type="match status" value="1"/>
</dbReference>
<dbReference type="InterPro" id="IPR016181">
    <property type="entry name" value="Acyl_CoA_acyltransferase"/>
</dbReference>
<organism evidence="2 3">
    <name type="scientific">Phialophora macrospora</name>
    <dbReference type="NCBI Taxonomy" id="1851006"/>
    <lineage>
        <taxon>Eukaryota</taxon>
        <taxon>Fungi</taxon>
        <taxon>Dikarya</taxon>
        <taxon>Ascomycota</taxon>
        <taxon>Pezizomycotina</taxon>
        <taxon>Eurotiomycetes</taxon>
        <taxon>Chaetothyriomycetidae</taxon>
        <taxon>Chaetothyriales</taxon>
        <taxon>Herpotrichiellaceae</taxon>
        <taxon>Phialophora</taxon>
    </lineage>
</organism>
<dbReference type="STRING" id="5601.A0A0D2GI88"/>
<dbReference type="InterPro" id="IPR000182">
    <property type="entry name" value="GNAT_dom"/>
</dbReference>
<accession>A0A0D2GI88</accession>
<reference evidence="2 3" key="1">
    <citation type="submission" date="2015-01" db="EMBL/GenBank/DDBJ databases">
        <title>The Genome Sequence of Capronia semiimmersa CBS27337.</title>
        <authorList>
            <consortium name="The Broad Institute Genomics Platform"/>
            <person name="Cuomo C."/>
            <person name="de Hoog S."/>
            <person name="Gorbushina A."/>
            <person name="Stielow B."/>
            <person name="Teixiera M."/>
            <person name="Abouelleil A."/>
            <person name="Chapman S.B."/>
            <person name="Priest M."/>
            <person name="Young S.K."/>
            <person name="Wortman J."/>
            <person name="Nusbaum C."/>
            <person name="Birren B."/>
        </authorList>
    </citation>
    <scope>NUCLEOTIDE SEQUENCE [LARGE SCALE GENOMIC DNA]</scope>
    <source>
        <strain evidence="2 3">CBS 27337</strain>
    </source>
</reference>
<dbReference type="PANTHER" id="PTHR42791">
    <property type="entry name" value="GNAT FAMILY ACETYLTRANSFERASE"/>
    <property type="match status" value="1"/>
</dbReference>
<proteinExistence type="predicted"/>
<gene>
    <name evidence="2" type="ORF">PV04_00263</name>
</gene>
<dbReference type="EMBL" id="KN846956">
    <property type="protein sequence ID" value="KIW72039.1"/>
    <property type="molecule type" value="Genomic_DNA"/>
</dbReference>
<dbReference type="HOGENOM" id="CLU_069195_0_0_1"/>
<dbReference type="AlphaFoldDB" id="A0A0D2GI88"/>
<keyword evidence="3" id="KW-1185">Reference proteome</keyword>
<evidence type="ECO:0000313" key="2">
    <source>
        <dbReference type="EMBL" id="KIW72039.1"/>
    </source>
</evidence>
<dbReference type="Proteomes" id="UP000054266">
    <property type="component" value="Unassembled WGS sequence"/>
</dbReference>
<dbReference type="SUPFAM" id="SSF55729">
    <property type="entry name" value="Acyl-CoA N-acyltransferases (Nat)"/>
    <property type="match status" value="1"/>
</dbReference>